<proteinExistence type="predicted"/>
<dbReference type="Proteomes" id="UP000321204">
    <property type="component" value="Chromosome"/>
</dbReference>
<dbReference type="PROSITE" id="PS51257">
    <property type="entry name" value="PROKAR_LIPOPROTEIN"/>
    <property type="match status" value="1"/>
</dbReference>
<keyword evidence="3" id="KW-1185">Reference proteome</keyword>
<dbReference type="AlphaFoldDB" id="A0A5B8UPJ9"/>
<accession>A0A5B8UPJ9</accession>
<evidence type="ECO:0000256" key="1">
    <source>
        <dbReference type="SAM" id="SignalP"/>
    </source>
</evidence>
<organism evidence="2 3">
    <name type="scientific">Flavisolibacter ginsenosidimutans</name>
    <dbReference type="NCBI Taxonomy" id="661481"/>
    <lineage>
        <taxon>Bacteria</taxon>
        <taxon>Pseudomonadati</taxon>
        <taxon>Bacteroidota</taxon>
        <taxon>Chitinophagia</taxon>
        <taxon>Chitinophagales</taxon>
        <taxon>Chitinophagaceae</taxon>
        <taxon>Flavisolibacter</taxon>
    </lineage>
</organism>
<evidence type="ECO:0000313" key="2">
    <source>
        <dbReference type="EMBL" id="QEC58169.1"/>
    </source>
</evidence>
<dbReference type="OrthoDB" id="1097715at2"/>
<gene>
    <name evidence="2" type="ORF">FSB75_20415</name>
</gene>
<dbReference type="Pfam" id="PF14059">
    <property type="entry name" value="DUF4251"/>
    <property type="match status" value="1"/>
</dbReference>
<sequence length="159" mass="17873">MKRKLRFNTLLLLLLSACCFNTIKAQETNEAVLKNLLNAKTFVFKAQSAWPLQGTVIQLTSGFDMKVLNDSISTYLPYFGRAYQAGYTNGGGISFTSTKFEYRLKEKGKGGWELLIKPTDVKDINQLIYSVSTNGYATLQVTSNNRQAISFYGIIEKTR</sequence>
<dbReference type="KEGG" id="fgg:FSB75_20415"/>
<protein>
    <submittedName>
        <fullName evidence="2">DUF4251 domain-containing protein</fullName>
    </submittedName>
</protein>
<feature type="chain" id="PRO_5023091383" evidence="1">
    <location>
        <begin position="26"/>
        <end position="159"/>
    </location>
</feature>
<keyword evidence="1" id="KW-0732">Signal</keyword>
<reference evidence="2 3" key="1">
    <citation type="journal article" date="2015" name="Int. J. Syst. Evol. Microbiol.">
        <title>Flavisolibacter ginsenosidimutans sp. nov., with ginsenoside-converting activity isolated from soil used for cultivating ginseng.</title>
        <authorList>
            <person name="Zhao Y."/>
            <person name="Liu Q."/>
            <person name="Kang M.S."/>
            <person name="Jin F."/>
            <person name="Yu H."/>
            <person name="Im W.T."/>
        </authorList>
    </citation>
    <scope>NUCLEOTIDE SEQUENCE [LARGE SCALE GENOMIC DNA]</scope>
    <source>
        <strain evidence="2 3">Gsoil 636</strain>
    </source>
</reference>
<feature type="signal peptide" evidence="1">
    <location>
        <begin position="1"/>
        <end position="25"/>
    </location>
</feature>
<dbReference type="EMBL" id="CP042433">
    <property type="protein sequence ID" value="QEC58169.1"/>
    <property type="molecule type" value="Genomic_DNA"/>
</dbReference>
<name>A0A5B8UPJ9_9BACT</name>
<dbReference type="RefSeq" id="WP_146791247.1">
    <property type="nucleotide sequence ID" value="NZ_BAABIO010000003.1"/>
</dbReference>
<evidence type="ECO:0000313" key="3">
    <source>
        <dbReference type="Proteomes" id="UP000321204"/>
    </source>
</evidence>
<dbReference type="InterPro" id="IPR025347">
    <property type="entry name" value="DUF4251"/>
</dbReference>
<dbReference type="Gene3D" id="2.40.128.410">
    <property type="match status" value="1"/>
</dbReference>